<name>A0ABD3SE00_9STRA</name>
<reference evidence="2 3" key="1">
    <citation type="submission" date="2024-10" db="EMBL/GenBank/DDBJ databases">
        <title>Updated reference genomes for cyclostephanoid diatoms.</title>
        <authorList>
            <person name="Roberts W.R."/>
            <person name="Alverson A.J."/>
        </authorList>
    </citation>
    <scope>NUCLEOTIDE SEQUENCE [LARGE SCALE GENOMIC DNA]</scope>
    <source>
        <strain evidence="2 3">AJA228-03</strain>
    </source>
</reference>
<evidence type="ECO:0008006" key="4">
    <source>
        <dbReference type="Google" id="ProtNLM"/>
    </source>
</evidence>
<evidence type="ECO:0000313" key="3">
    <source>
        <dbReference type="Proteomes" id="UP001530377"/>
    </source>
</evidence>
<accession>A0ABD3SE00</accession>
<dbReference type="AlphaFoldDB" id="A0ABD3SE00"/>
<feature type="region of interest" description="Disordered" evidence="1">
    <location>
        <begin position="159"/>
        <end position="211"/>
    </location>
</feature>
<proteinExistence type="predicted"/>
<gene>
    <name evidence="2" type="ORF">ACHAXA_009641</name>
</gene>
<dbReference type="EMBL" id="JALLPB020000055">
    <property type="protein sequence ID" value="KAL3822767.1"/>
    <property type="molecule type" value="Genomic_DNA"/>
</dbReference>
<protein>
    <recommendedName>
        <fullName evidence="4">Apple domain-containing protein</fullName>
    </recommendedName>
</protein>
<dbReference type="Proteomes" id="UP001530377">
    <property type="component" value="Unassembled WGS sequence"/>
</dbReference>
<comment type="caution">
    <text evidence="2">The sequence shown here is derived from an EMBL/GenBank/DDBJ whole genome shotgun (WGS) entry which is preliminary data.</text>
</comment>
<evidence type="ECO:0000313" key="2">
    <source>
        <dbReference type="EMBL" id="KAL3822767.1"/>
    </source>
</evidence>
<keyword evidence="3" id="KW-1185">Reference proteome</keyword>
<feature type="compositionally biased region" description="Low complexity" evidence="1">
    <location>
        <begin position="182"/>
        <end position="194"/>
    </location>
</feature>
<sequence>MDERYDCDADDEYENRVEGRRRYNKFPDGIVTLGLDDGGCYFCGGGKISRDGIGAGVRMRHPTSHNDLIEMCRDLCDSMSDCVSFTVGRDPSHVTQAYLYGSTISNCCLERRMYPPELYVVGGGRGVDDDYDYEGGRKMDYCEMEASCWTRYERDGARDGERTSTRADMRRRCKGVDDRDGGSTSSSSPFSSSSEGGGSKPTPPASSPSSRCFRTWEPVVYADDELKAKSRYIAGGCIRDDGSGKNDETYANMLRYARDRCMAETFAESMAVSVILRPSSGSATSRSAYVIVRAFS</sequence>
<feature type="compositionally biased region" description="Basic and acidic residues" evidence="1">
    <location>
        <begin position="159"/>
        <end position="181"/>
    </location>
</feature>
<organism evidence="2 3">
    <name type="scientific">Cyclostephanos tholiformis</name>
    <dbReference type="NCBI Taxonomy" id="382380"/>
    <lineage>
        <taxon>Eukaryota</taxon>
        <taxon>Sar</taxon>
        <taxon>Stramenopiles</taxon>
        <taxon>Ochrophyta</taxon>
        <taxon>Bacillariophyta</taxon>
        <taxon>Coscinodiscophyceae</taxon>
        <taxon>Thalassiosirophycidae</taxon>
        <taxon>Stephanodiscales</taxon>
        <taxon>Stephanodiscaceae</taxon>
        <taxon>Cyclostephanos</taxon>
    </lineage>
</organism>
<evidence type="ECO:0000256" key="1">
    <source>
        <dbReference type="SAM" id="MobiDB-lite"/>
    </source>
</evidence>